<dbReference type="PANTHER" id="PTHR11319">
    <property type="entry name" value="G PROTEIN-COUPLED RECEPTOR-RELATED"/>
    <property type="match status" value="1"/>
</dbReference>
<feature type="transmembrane region" description="Helical" evidence="2">
    <location>
        <begin position="383"/>
        <end position="403"/>
    </location>
</feature>
<feature type="compositionally biased region" description="Basic and acidic residues" evidence="1">
    <location>
        <begin position="463"/>
        <end position="473"/>
    </location>
</feature>
<feature type="chain" id="PRO_5031319463" description="TRP C-terminal domain-containing protein" evidence="3">
    <location>
        <begin position="21"/>
        <end position="688"/>
    </location>
</feature>
<dbReference type="PANTHER" id="PTHR11319:SF35">
    <property type="entry name" value="OUTER MEMBRANE PROTEIN PMPC-RELATED"/>
    <property type="match status" value="1"/>
</dbReference>
<organism evidence="4">
    <name type="scientific">Amorphochlora amoebiformis</name>
    <dbReference type="NCBI Taxonomy" id="1561963"/>
    <lineage>
        <taxon>Eukaryota</taxon>
        <taxon>Sar</taxon>
        <taxon>Rhizaria</taxon>
        <taxon>Cercozoa</taxon>
        <taxon>Chlorarachniophyceae</taxon>
        <taxon>Amorphochlora</taxon>
    </lineage>
</organism>
<reference evidence="4" key="1">
    <citation type="submission" date="2021-01" db="EMBL/GenBank/DDBJ databases">
        <authorList>
            <person name="Corre E."/>
            <person name="Pelletier E."/>
            <person name="Niang G."/>
            <person name="Scheremetjew M."/>
            <person name="Finn R."/>
            <person name="Kale V."/>
            <person name="Holt S."/>
            <person name="Cochrane G."/>
            <person name="Meng A."/>
            <person name="Brown T."/>
            <person name="Cohen L."/>
        </authorList>
    </citation>
    <scope>NUCLEOTIDE SEQUENCE</scope>
    <source>
        <strain evidence="4">CCMP2058</strain>
    </source>
</reference>
<feature type="compositionally biased region" description="Polar residues" evidence="1">
    <location>
        <begin position="530"/>
        <end position="560"/>
    </location>
</feature>
<proteinExistence type="predicted"/>
<feature type="transmembrane region" description="Helical" evidence="2">
    <location>
        <begin position="353"/>
        <end position="371"/>
    </location>
</feature>
<keyword evidence="2" id="KW-1133">Transmembrane helix</keyword>
<evidence type="ECO:0000256" key="1">
    <source>
        <dbReference type="SAM" id="MobiDB-lite"/>
    </source>
</evidence>
<protein>
    <recommendedName>
        <fullName evidence="5">TRP C-terminal domain-containing protein</fullName>
    </recommendedName>
</protein>
<name>A0A7S0DJ70_9EUKA</name>
<dbReference type="AlphaFoldDB" id="A0A7S0DJ70"/>
<feature type="transmembrane region" description="Helical" evidence="2">
    <location>
        <begin position="258"/>
        <end position="285"/>
    </location>
</feature>
<keyword evidence="2" id="KW-0812">Transmembrane</keyword>
<sequence>MSSVLTKILINSLQFNLLAASFDYEWPAYLKVILEAQGAAGGVITNLLSTDCLNESNIRPIYINSIMLAFEPFLTPLLALVTVGIVAFVIKRNNEEDGKDEEKAATKAMARRFSVQMRSGKTSVELENLPGSVERALAKADMKFTKRASLEMDILSNEKADKKGSLETQALASTKSGHILPSSIRPDEPEVIALMKELESRRWRSQFYTALLSLNFTAYTAIVLQTFRLFNCDQIGSTSDSVVLLADMNQKCYEGQHLLFMICLGVPMLVLYVLGFPFVCMVFLWRNRKDMPVVLADAPGIGWEERFRRLRKSIKVFLLFHGFKPKYYFWEILIMARKIMIVCFAVFFDSPSLQAASSTLLIVIALGMQLQWKPFSTRMCNHFELYGIITSLVTFFFGQFLYFRINHAFKVFCSVIIVIVNIWFFCFMATRIIQMKIMEYHIRKEKKESQPVFEAMLVDKRDIDPEANGDDKKGRKGGHKRIDSFVPDPISRSASRIRRPNLTRVSSASDLRSVAMWSIYQKRESKRNLHLNSENEASRTEPYQSPARSPVGVSNTSPTESDLLERDRLSLPSGGVASETSRSRVASCRSKKSISRANSPPPGDDKRLRKATSCRELSTSQKARHEKRGRARSASPEGKESPTGEPFLQPKRDSGPPPVEMQNECVSPNGQVTSPQAAESSMVYVSVI</sequence>
<feature type="transmembrane region" description="Helical" evidence="2">
    <location>
        <begin position="409"/>
        <end position="433"/>
    </location>
</feature>
<gene>
    <name evidence="4" type="ORF">LAMO00422_LOCUS15424</name>
</gene>
<keyword evidence="2" id="KW-0472">Membrane</keyword>
<evidence type="ECO:0008006" key="5">
    <source>
        <dbReference type="Google" id="ProtNLM"/>
    </source>
</evidence>
<dbReference type="EMBL" id="HBEM01022609">
    <property type="protein sequence ID" value="CAD8456478.1"/>
    <property type="molecule type" value="Transcribed_RNA"/>
</dbReference>
<evidence type="ECO:0000313" key="4">
    <source>
        <dbReference type="EMBL" id="CAD8456478.1"/>
    </source>
</evidence>
<feature type="compositionally biased region" description="Polar residues" evidence="1">
    <location>
        <begin position="664"/>
        <end position="679"/>
    </location>
</feature>
<evidence type="ECO:0000256" key="2">
    <source>
        <dbReference type="SAM" id="Phobius"/>
    </source>
</evidence>
<accession>A0A7S0DJ70</accession>
<feature type="transmembrane region" description="Helical" evidence="2">
    <location>
        <begin position="73"/>
        <end position="90"/>
    </location>
</feature>
<feature type="region of interest" description="Disordered" evidence="1">
    <location>
        <begin position="463"/>
        <end position="487"/>
    </location>
</feature>
<feature type="compositionally biased region" description="Basic residues" evidence="1">
    <location>
        <begin position="622"/>
        <end position="631"/>
    </location>
</feature>
<feature type="region of interest" description="Disordered" evidence="1">
    <location>
        <begin position="528"/>
        <end position="688"/>
    </location>
</feature>
<feature type="signal peptide" evidence="3">
    <location>
        <begin position="1"/>
        <end position="20"/>
    </location>
</feature>
<evidence type="ECO:0000256" key="3">
    <source>
        <dbReference type="SAM" id="SignalP"/>
    </source>
</evidence>
<keyword evidence="3" id="KW-0732">Signal</keyword>
<feature type="transmembrane region" description="Helical" evidence="2">
    <location>
        <begin position="207"/>
        <end position="227"/>
    </location>
</feature>